<evidence type="ECO:0000313" key="2">
    <source>
        <dbReference type="Proteomes" id="UP000593765"/>
    </source>
</evidence>
<accession>A0A7M2WUN4</accession>
<gene>
    <name evidence="1" type="ORF">IPV69_22645</name>
</gene>
<name>A0A7M2WUN4_9BACT</name>
<reference evidence="1 2" key="1">
    <citation type="submission" date="2020-10" db="EMBL/GenBank/DDBJ databases">
        <title>Wide distribution of Phycisphaera-like planctomycetes from WD2101 soil group in peatlands and genome analysis of the first cultivated representative.</title>
        <authorList>
            <person name="Dedysh S.N."/>
            <person name="Beletsky A.V."/>
            <person name="Ivanova A."/>
            <person name="Kulichevskaya I.S."/>
            <person name="Suzina N.E."/>
            <person name="Philippov D.A."/>
            <person name="Rakitin A.L."/>
            <person name="Mardanov A.V."/>
            <person name="Ravin N.V."/>
        </authorList>
    </citation>
    <scope>NUCLEOTIDE SEQUENCE [LARGE SCALE GENOMIC DNA]</scope>
    <source>
        <strain evidence="1 2">M1803</strain>
    </source>
</reference>
<organism evidence="1 2">
    <name type="scientific">Humisphaera borealis</name>
    <dbReference type="NCBI Taxonomy" id="2807512"/>
    <lineage>
        <taxon>Bacteria</taxon>
        <taxon>Pseudomonadati</taxon>
        <taxon>Planctomycetota</taxon>
        <taxon>Phycisphaerae</taxon>
        <taxon>Tepidisphaerales</taxon>
        <taxon>Tepidisphaeraceae</taxon>
        <taxon>Humisphaera</taxon>
    </lineage>
</organism>
<protein>
    <submittedName>
        <fullName evidence="1">Uncharacterized protein</fullName>
    </submittedName>
</protein>
<dbReference type="EMBL" id="CP063458">
    <property type="protein sequence ID" value="QOV88994.1"/>
    <property type="molecule type" value="Genomic_DNA"/>
</dbReference>
<evidence type="ECO:0000313" key="1">
    <source>
        <dbReference type="EMBL" id="QOV88994.1"/>
    </source>
</evidence>
<dbReference type="AlphaFoldDB" id="A0A7M2WUN4"/>
<dbReference type="KEGG" id="hbs:IPV69_22645"/>
<keyword evidence="2" id="KW-1185">Reference proteome</keyword>
<dbReference type="Proteomes" id="UP000593765">
    <property type="component" value="Chromosome"/>
</dbReference>
<proteinExistence type="predicted"/>
<dbReference type="RefSeq" id="WP_206292006.1">
    <property type="nucleotide sequence ID" value="NZ_CP063458.1"/>
</dbReference>
<sequence length="68" mass="7026">MFPSCGRVVAAMAAVATNISSTVGQPMGDISLLASQPGRRPMFIVRGTAGSYASPHSGQFRLSMPRSG</sequence>